<sequence length="96" mass="10463">MTTQSMLTQVFTQKTVSAFALSKAISGDGFPVEDGSDPDYIAKDHGFPGPSTQAAASCPRNNAVSRRTDRRLLFVLSWLYLIPDLSWIAPKPDTTS</sequence>
<protein>
    <submittedName>
        <fullName evidence="2">Uncharacterized protein</fullName>
    </submittedName>
</protein>
<organism evidence="2 3">
    <name type="scientific">Colletotrichum sojae</name>
    <dbReference type="NCBI Taxonomy" id="2175907"/>
    <lineage>
        <taxon>Eukaryota</taxon>
        <taxon>Fungi</taxon>
        <taxon>Dikarya</taxon>
        <taxon>Ascomycota</taxon>
        <taxon>Pezizomycotina</taxon>
        <taxon>Sordariomycetes</taxon>
        <taxon>Hypocreomycetidae</taxon>
        <taxon>Glomerellales</taxon>
        <taxon>Glomerellaceae</taxon>
        <taxon>Colletotrichum</taxon>
        <taxon>Colletotrichum orchidearum species complex</taxon>
    </lineage>
</organism>
<reference evidence="2 3" key="1">
    <citation type="journal article" date="2020" name="Phytopathology">
        <title>Genome Sequence Resources of Colletotrichum truncatum, C. plurivorum, C. musicola, and C. sojae: Four Species Pathogenic to Soybean (Glycine max).</title>
        <authorList>
            <person name="Rogerio F."/>
            <person name="Boufleur T.R."/>
            <person name="Ciampi-Guillardi M."/>
            <person name="Sukno S.A."/>
            <person name="Thon M.R."/>
            <person name="Massola Junior N.S."/>
            <person name="Baroncelli R."/>
        </authorList>
    </citation>
    <scope>NUCLEOTIDE SEQUENCE [LARGE SCALE GENOMIC DNA]</scope>
    <source>
        <strain evidence="2 3">LFN0009</strain>
    </source>
</reference>
<feature type="transmembrane region" description="Helical" evidence="1">
    <location>
        <begin position="72"/>
        <end position="89"/>
    </location>
</feature>
<gene>
    <name evidence="2" type="ORF">CSOJ01_10133</name>
</gene>
<comment type="caution">
    <text evidence="2">The sequence shown here is derived from an EMBL/GenBank/DDBJ whole genome shotgun (WGS) entry which is preliminary data.</text>
</comment>
<keyword evidence="1" id="KW-0472">Membrane</keyword>
<keyword evidence="1" id="KW-1133">Transmembrane helix</keyword>
<name>A0A8H6J141_9PEZI</name>
<keyword evidence="3" id="KW-1185">Reference proteome</keyword>
<evidence type="ECO:0000313" key="3">
    <source>
        <dbReference type="Proteomes" id="UP000652219"/>
    </source>
</evidence>
<dbReference type="EMBL" id="WIGN01000206">
    <property type="protein sequence ID" value="KAF6804534.1"/>
    <property type="molecule type" value="Genomic_DNA"/>
</dbReference>
<dbReference type="AlphaFoldDB" id="A0A8H6J141"/>
<proteinExistence type="predicted"/>
<evidence type="ECO:0000256" key="1">
    <source>
        <dbReference type="SAM" id="Phobius"/>
    </source>
</evidence>
<dbReference type="Proteomes" id="UP000652219">
    <property type="component" value="Unassembled WGS sequence"/>
</dbReference>
<accession>A0A8H6J141</accession>
<evidence type="ECO:0000313" key="2">
    <source>
        <dbReference type="EMBL" id="KAF6804534.1"/>
    </source>
</evidence>
<keyword evidence="1" id="KW-0812">Transmembrane</keyword>